<name>A0AAV7TY25_PLEWA</name>
<sequence>MPRAGRREIRKPELTTNALRVSFTTHGASHAKALNKQQRNPKHPLGCASEIARWRAFITLGLGRSHRADPHEGAKFTSRPRANPSPEPGPRGFSDPLGKPQYFRSHRPFCFAAPGLVTQAPGPL</sequence>
<dbReference type="Proteomes" id="UP001066276">
    <property type="component" value="Chromosome 3_2"/>
</dbReference>
<organism evidence="2 3">
    <name type="scientific">Pleurodeles waltl</name>
    <name type="common">Iberian ribbed newt</name>
    <dbReference type="NCBI Taxonomy" id="8319"/>
    <lineage>
        <taxon>Eukaryota</taxon>
        <taxon>Metazoa</taxon>
        <taxon>Chordata</taxon>
        <taxon>Craniata</taxon>
        <taxon>Vertebrata</taxon>
        <taxon>Euteleostomi</taxon>
        <taxon>Amphibia</taxon>
        <taxon>Batrachia</taxon>
        <taxon>Caudata</taxon>
        <taxon>Salamandroidea</taxon>
        <taxon>Salamandridae</taxon>
        <taxon>Pleurodelinae</taxon>
        <taxon>Pleurodeles</taxon>
    </lineage>
</organism>
<evidence type="ECO:0000313" key="2">
    <source>
        <dbReference type="EMBL" id="KAJ1181597.1"/>
    </source>
</evidence>
<evidence type="ECO:0000313" key="3">
    <source>
        <dbReference type="Proteomes" id="UP001066276"/>
    </source>
</evidence>
<protein>
    <submittedName>
        <fullName evidence="2">Uncharacterized protein</fullName>
    </submittedName>
</protein>
<evidence type="ECO:0000256" key="1">
    <source>
        <dbReference type="SAM" id="MobiDB-lite"/>
    </source>
</evidence>
<gene>
    <name evidence="2" type="ORF">NDU88_006802</name>
</gene>
<accession>A0AAV7TY25</accession>
<comment type="caution">
    <text evidence="2">The sequence shown here is derived from an EMBL/GenBank/DDBJ whole genome shotgun (WGS) entry which is preliminary data.</text>
</comment>
<keyword evidence="3" id="KW-1185">Reference proteome</keyword>
<dbReference type="EMBL" id="JANPWB010000006">
    <property type="protein sequence ID" value="KAJ1181597.1"/>
    <property type="molecule type" value="Genomic_DNA"/>
</dbReference>
<reference evidence="2" key="1">
    <citation type="journal article" date="2022" name="bioRxiv">
        <title>Sequencing and chromosome-scale assembly of the giantPleurodeles waltlgenome.</title>
        <authorList>
            <person name="Brown T."/>
            <person name="Elewa A."/>
            <person name="Iarovenko S."/>
            <person name="Subramanian E."/>
            <person name="Araus A.J."/>
            <person name="Petzold A."/>
            <person name="Susuki M."/>
            <person name="Suzuki K.-i.T."/>
            <person name="Hayashi T."/>
            <person name="Toyoda A."/>
            <person name="Oliveira C."/>
            <person name="Osipova E."/>
            <person name="Leigh N.D."/>
            <person name="Simon A."/>
            <person name="Yun M.H."/>
        </authorList>
    </citation>
    <scope>NUCLEOTIDE SEQUENCE</scope>
    <source>
        <strain evidence="2">20211129_DDA</strain>
        <tissue evidence="2">Liver</tissue>
    </source>
</reference>
<proteinExistence type="predicted"/>
<feature type="region of interest" description="Disordered" evidence="1">
    <location>
        <begin position="63"/>
        <end position="100"/>
    </location>
</feature>
<dbReference type="AlphaFoldDB" id="A0AAV7TY25"/>